<reference evidence="6 7" key="1">
    <citation type="submission" date="2022-05" db="EMBL/GenBank/DDBJ databases">
        <authorList>
            <consortium name="Genoscope - CEA"/>
            <person name="William W."/>
        </authorList>
    </citation>
    <scope>NUCLEOTIDE SEQUENCE [LARGE SCALE GENOMIC DNA]</scope>
</reference>
<sequence>MCVTGFFVGGPANLIGSAISADLGRQGTLRADREALATVTGIVDGTGSVGAAIGQILIPEINTHSGWKPVFHLLMAMASMSFVCLLIPPFIKFLREKLSGDDQPVYRQVIAND</sequence>
<keyword evidence="7" id="KW-1185">Reference proteome</keyword>
<organism evidence="6 7">
    <name type="scientific">Porites evermanni</name>
    <dbReference type="NCBI Taxonomy" id="104178"/>
    <lineage>
        <taxon>Eukaryota</taxon>
        <taxon>Metazoa</taxon>
        <taxon>Cnidaria</taxon>
        <taxon>Anthozoa</taxon>
        <taxon>Hexacorallia</taxon>
        <taxon>Scleractinia</taxon>
        <taxon>Fungiina</taxon>
        <taxon>Poritidae</taxon>
        <taxon>Porites</taxon>
    </lineage>
</organism>
<evidence type="ECO:0008006" key="8">
    <source>
        <dbReference type="Google" id="ProtNLM"/>
    </source>
</evidence>
<evidence type="ECO:0000256" key="1">
    <source>
        <dbReference type="ARBA" id="ARBA00004141"/>
    </source>
</evidence>
<keyword evidence="3 5" id="KW-1133">Transmembrane helix</keyword>
<evidence type="ECO:0000313" key="7">
    <source>
        <dbReference type="Proteomes" id="UP001159427"/>
    </source>
</evidence>
<feature type="transmembrane region" description="Helical" evidence="5">
    <location>
        <begin position="70"/>
        <end position="91"/>
    </location>
</feature>
<comment type="subcellular location">
    <subcellularLocation>
        <location evidence="1">Membrane</location>
        <topology evidence="1">Multi-pass membrane protein</topology>
    </subcellularLocation>
</comment>
<comment type="caution">
    <text evidence="6">The sequence shown here is derived from an EMBL/GenBank/DDBJ whole genome shotgun (WGS) entry which is preliminary data.</text>
</comment>
<evidence type="ECO:0000256" key="4">
    <source>
        <dbReference type="ARBA" id="ARBA00023136"/>
    </source>
</evidence>
<dbReference type="PANTHER" id="PTHR43184:SF12">
    <property type="entry name" value="SUGAR PHOSPHATE EXCHANGER 3"/>
    <property type="match status" value="1"/>
</dbReference>
<protein>
    <recommendedName>
        <fullName evidence="8">Major facilitator superfamily (MFS) profile domain-containing protein</fullName>
    </recommendedName>
</protein>
<dbReference type="Gene3D" id="1.20.1250.20">
    <property type="entry name" value="MFS general substrate transporter like domains"/>
    <property type="match status" value="1"/>
</dbReference>
<dbReference type="InterPro" id="IPR036259">
    <property type="entry name" value="MFS_trans_sf"/>
</dbReference>
<dbReference type="EMBL" id="CALNXI010005147">
    <property type="protein sequence ID" value="CAH3197028.1"/>
    <property type="molecule type" value="Genomic_DNA"/>
</dbReference>
<dbReference type="SUPFAM" id="SSF103473">
    <property type="entry name" value="MFS general substrate transporter"/>
    <property type="match status" value="1"/>
</dbReference>
<dbReference type="Proteomes" id="UP001159427">
    <property type="component" value="Unassembled WGS sequence"/>
</dbReference>
<keyword evidence="4 5" id="KW-0472">Membrane</keyword>
<evidence type="ECO:0000256" key="3">
    <source>
        <dbReference type="ARBA" id="ARBA00022989"/>
    </source>
</evidence>
<gene>
    <name evidence="6" type="ORF">PEVE_00034206</name>
</gene>
<evidence type="ECO:0000256" key="5">
    <source>
        <dbReference type="SAM" id="Phobius"/>
    </source>
</evidence>
<feature type="transmembrane region" description="Helical" evidence="5">
    <location>
        <begin position="35"/>
        <end position="58"/>
    </location>
</feature>
<keyword evidence="2 5" id="KW-0812">Transmembrane</keyword>
<accession>A0ABN8T171</accession>
<evidence type="ECO:0000313" key="6">
    <source>
        <dbReference type="EMBL" id="CAH3197028.1"/>
    </source>
</evidence>
<dbReference type="PANTHER" id="PTHR43184">
    <property type="entry name" value="MAJOR FACILITATOR SUPERFAMILY TRANSPORTER 16, ISOFORM B"/>
    <property type="match status" value="1"/>
</dbReference>
<evidence type="ECO:0000256" key="2">
    <source>
        <dbReference type="ARBA" id="ARBA00022692"/>
    </source>
</evidence>
<proteinExistence type="predicted"/>
<name>A0ABN8T171_9CNID</name>